<dbReference type="SUPFAM" id="SSF52540">
    <property type="entry name" value="P-loop containing nucleoside triphosphate hydrolases"/>
    <property type="match status" value="1"/>
</dbReference>
<feature type="domain" description="ABC transporter" evidence="9">
    <location>
        <begin position="6"/>
        <end position="237"/>
    </location>
</feature>
<evidence type="ECO:0000259" key="9">
    <source>
        <dbReference type="PROSITE" id="PS50893"/>
    </source>
</evidence>
<evidence type="ECO:0000313" key="10">
    <source>
        <dbReference type="EMBL" id="SDG91975.1"/>
    </source>
</evidence>
<dbReference type="InterPro" id="IPR013611">
    <property type="entry name" value="Transp-assoc_OB_typ2"/>
</dbReference>
<evidence type="ECO:0000256" key="2">
    <source>
        <dbReference type="ARBA" id="ARBA00022475"/>
    </source>
</evidence>
<evidence type="ECO:0000256" key="5">
    <source>
        <dbReference type="ARBA" id="ARBA00022840"/>
    </source>
</evidence>
<keyword evidence="8" id="KW-0472">Membrane</keyword>
<evidence type="ECO:0000256" key="8">
    <source>
        <dbReference type="ARBA" id="ARBA00023136"/>
    </source>
</evidence>
<dbReference type="CDD" id="cd03259">
    <property type="entry name" value="ABC_Carb_Solutes_like"/>
    <property type="match status" value="1"/>
</dbReference>
<evidence type="ECO:0000256" key="7">
    <source>
        <dbReference type="ARBA" id="ARBA00023065"/>
    </source>
</evidence>
<dbReference type="Pfam" id="PF08402">
    <property type="entry name" value="TOBE_2"/>
    <property type="match status" value="1"/>
</dbReference>
<gene>
    <name evidence="10" type="ORF">SAMN05660652_00908</name>
</gene>
<dbReference type="InterPro" id="IPR003593">
    <property type="entry name" value="AAA+_ATPase"/>
</dbReference>
<dbReference type="EMBL" id="FNCY01000002">
    <property type="protein sequence ID" value="SDG91975.1"/>
    <property type="molecule type" value="Genomic_DNA"/>
</dbReference>
<dbReference type="SUPFAM" id="SSF50331">
    <property type="entry name" value="MOP-like"/>
    <property type="match status" value="1"/>
</dbReference>
<keyword evidence="2" id="KW-1003">Cell membrane</keyword>
<organism evidence="10 11">
    <name type="scientific">Propionivibrio dicarboxylicus</name>
    <dbReference type="NCBI Taxonomy" id="83767"/>
    <lineage>
        <taxon>Bacteria</taxon>
        <taxon>Pseudomonadati</taxon>
        <taxon>Pseudomonadota</taxon>
        <taxon>Betaproteobacteria</taxon>
        <taxon>Rhodocyclales</taxon>
        <taxon>Rhodocyclaceae</taxon>
        <taxon>Propionivibrio</taxon>
    </lineage>
</organism>
<sequence>MSPSRIELSDIDFAFAAKPVLRHLSLSVEAGELFAVVGPSGAGKTTLLRILAGLERPDAGSATIGGIPADAKREDGERCVGMVFQDFALWPHLSVYENVVFGMPRQALRDGSAKARAEELLAALGIADTRDTRPDCLSGGQRQRAALARALIGAPRLLLLDDPFSNLEPTLRRLLRRDLRRLQRQLSLTTIFVTHDLDDAFSIADRVAVIDAGKIRQVGTPMAIYDFPNSVAVARFVGIENFVPGTLTPLDRVRVEFHNTDLGTLRWSMREAPPAGPSILSIRPNALCLCPIDSFRDARYLWVSGEISASEFLGEAVRYRVAIGETRLTVQQPHALGAPVTPVGTPMLVGIDPTLARLFPVLDETTETAR</sequence>
<keyword evidence="5 10" id="KW-0067">ATP-binding</keyword>
<dbReference type="AlphaFoldDB" id="A0A1G7Y688"/>
<dbReference type="PANTHER" id="PTHR42781:SF4">
    <property type="entry name" value="SPERMIDINE_PUTRESCINE IMPORT ATP-BINDING PROTEIN POTA"/>
    <property type="match status" value="1"/>
</dbReference>
<dbReference type="RefSeq" id="WP_091934294.1">
    <property type="nucleotide sequence ID" value="NZ_FNCY01000002.1"/>
</dbReference>
<keyword evidence="1" id="KW-0813">Transport</keyword>
<dbReference type="InterPro" id="IPR015853">
    <property type="entry name" value="ABC_transpr_FbpC"/>
</dbReference>
<dbReference type="STRING" id="83767.SAMN05660652_00908"/>
<dbReference type="GO" id="GO:0043190">
    <property type="term" value="C:ATP-binding cassette (ABC) transporter complex"/>
    <property type="evidence" value="ECO:0007669"/>
    <property type="project" value="InterPro"/>
</dbReference>
<keyword evidence="7" id="KW-0406">Ion transport</keyword>
<dbReference type="InterPro" id="IPR008995">
    <property type="entry name" value="Mo/tungstate-bd_C_term_dom"/>
</dbReference>
<accession>A0A1G7Y688</accession>
<proteinExistence type="predicted"/>
<evidence type="ECO:0000313" key="11">
    <source>
        <dbReference type="Proteomes" id="UP000198607"/>
    </source>
</evidence>
<dbReference type="OrthoDB" id="5298774at2"/>
<dbReference type="FunFam" id="3.40.50.300:FF:000425">
    <property type="entry name" value="Probable ABC transporter, ATP-binding subunit"/>
    <property type="match status" value="1"/>
</dbReference>
<dbReference type="GO" id="GO:0015408">
    <property type="term" value="F:ABC-type ferric iron transporter activity"/>
    <property type="evidence" value="ECO:0007669"/>
    <property type="project" value="InterPro"/>
</dbReference>
<dbReference type="PROSITE" id="PS00211">
    <property type="entry name" value="ABC_TRANSPORTER_1"/>
    <property type="match status" value="1"/>
</dbReference>
<protein>
    <submittedName>
        <fullName evidence="10">Iron(III) transport system ATP-binding protein</fullName>
    </submittedName>
</protein>
<evidence type="ECO:0000256" key="1">
    <source>
        <dbReference type="ARBA" id="ARBA00022448"/>
    </source>
</evidence>
<dbReference type="InterPro" id="IPR003439">
    <property type="entry name" value="ABC_transporter-like_ATP-bd"/>
</dbReference>
<dbReference type="SMART" id="SM00382">
    <property type="entry name" value="AAA"/>
    <property type="match status" value="1"/>
</dbReference>
<keyword evidence="3" id="KW-0410">Iron transport</keyword>
<dbReference type="Gene3D" id="3.40.50.300">
    <property type="entry name" value="P-loop containing nucleotide triphosphate hydrolases"/>
    <property type="match status" value="1"/>
</dbReference>
<keyword evidence="11" id="KW-1185">Reference proteome</keyword>
<reference evidence="10 11" key="1">
    <citation type="submission" date="2016-10" db="EMBL/GenBank/DDBJ databases">
        <authorList>
            <person name="de Groot N.N."/>
        </authorList>
    </citation>
    <scope>NUCLEOTIDE SEQUENCE [LARGE SCALE GENOMIC DNA]</scope>
    <source>
        <strain evidence="10 11">DSM 5885</strain>
    </source>
</reference>
<keyword evidence="6" id="KW-0408">Iron</keyword>
<dbReference type="GO" id="GO:0005524">
    <property type="term" value="F:ATP binding"/>
    <property type="evidence" value="ECO:0007669"/>
    <property type="project" value="UniProtKB-KW"/>
</dbReference>
<evidence type="ECO:0000256" key="4">
    <source>
        <dbReference type="ARBA" id="ARBA00022741"/>
    </source>
</evidence>
<dbReference type="GO" id="GO:0016887">
    <property type="term" value="F:ATP hydrolysis activity"/>
    <property type="evidence" value="ECO:0007669"/>
    <property type="project" value="InterPro"/>
</dbReference>
<dbReference type="PROSITE" id="PS50893">
    <property type="entry name" value="ABC_TRANSPORTER_2"/>
    <property type="match status" value="1"/>
</dbReference>
<dbReference type="Proteomes" id="UP000198607">
    <property type="component" value="Unassembled WGS sequence"/>
</dbReference>
<dbReference type="InterPro" id="IPR050093">
    <property type="entry name" value="ABC_SmlMolc_Importer"/>
</dbReference>
<name>A0A1G7Y688_9RHOO</name>
<evidence type="ECO:0000256" key="3">
    <source>
        <dbReference type="ARBA" id="ARBA00022496"/>
    </source>
</evidence>
<dbReference type="GO" id="GO:0015697">
    <property type="term" value="P:quaternary ammonium group transport"/>
    <property type="evidence" value="ECO:0007669"/>
    <property type="project" value="UniProtKB-ARBA"/>
</dbReference>
<keyword evidence="4" id="KW-0547">Nucleotide-binding</keyword>
<evidence type="ECO:0000256" key="6">
    <source>
        <dbReference type="ARBA" id="ARBA00023004"/>
    </source>
</evidence>
<dbReference type="Pfam" id="PF00005">
    <property type="entry name" value="ABC_tran"/>
    <property type="match status" value="1"/>
</dbReference>
<dbReference type="InterPro" id="IPR017871">
    <property type="entry name" value="ABC_transporter-like_CS"/>
</dbReference>
<dbReference type="PANTHER" id="PTHR42781">
    <property type="entry name" value="SPERMIDINE/PUTRESCINE IMPORT ATP-BINDING PROTEIN POTA"/>
    <property type="match status" value="1"/>
</dbReference>
<dbReference type="InterPro" id="IPR027417">
    <property type="entry name" value="P-loop_NTPase"/>
</dbReference>